<evidence type="ECO:0000313" key="2">
    <source>
        <dbReference type="EMBL" id="MBY0759614.1"/>
    </source>
</evidence>
<evidence type="ECO:0000259" key="1">
    <source>
        <dbReference type="PROSITE" id="PS51186"/>
    </source>
</evidence>
<dbReference type="PROSITE" id="PS51186">
    <property type="entry name" value="GNAT"/>
    <property type="match status" value="1"/>
</dbReference>
<dbReference type="InterPro" id="IPR016181">
    <property type="entry name" value="Acyl_CoA_acyltransferase"/>
</dbReference>
<dbReference type="CDD" id="cd04301">
    <property type="entry name" value="NAT_SF"/>
    <property type="match status" value="1"/>
</dbReference>
<sequence length="306" mass="35524">MKTNLMIVEGLSESEKSMTAAMIAEELKKKGKSVICVDNGVQNHSSDNTDYDFSDFEAEWKKVLERWRSFVTKADKDTIYVLCCGFFWNALCEVKKRFDEDVEESKVYIAEIAEIIKPLKPILIYIDKANVKAAKGSMFDYEDSMQSLVERRARELQILRELEFDYYTISQDICVEEFAQLCISAGWNTPSIEQMQTAIENSTQSFVIRHKGRAIAMIHWLGDYGMHWFMKEFVVHKDYQGKMIGTFLYRYSENFIKSTMKPGWKACIDLRSAQGKEPFYQKLGFQLLTEQESGSGMEKMIERTVE</sequence>
<dbReference type="EMBL" id="VIRV01000019">
    <property type="protein sequence ID" value="MBY0759614.1"/>
    <property type="molecule type" value="Genomic_DNA"/>
</dbReference>
<proteinExistence type="predicted"/>
<comment type="caution">
    <text evidence="2">The sequence shown here is derived from an EMBL/GenBank/DDBJ whole genome shotgun (WGS) entry which is preliminary data.</text>
</comment>
<dbReference type="SUPFAM" id="SSF55729">
    <property type="entry name" value="Acyl-CoA N-acyltransferases (Nat)"/>
    <property type="match status" value="1"/>
</dbReference>
<evidence type="ECO:0000313" key="3">
    <source>
        <dbReference type="Proteomes" id="UP000779049"/>
    </source>
</evidence>
<gene>
    <name evidence="2" type="ORF">FLB61_11060</name>
</gene>
<dbReference type="Gene3D" id="3.40.630.30">
    <property type="match status" value="1"/>
</dbReference>
<accession>A0ABS7L9N0</accession>
<name>A0ABS7L9N0_9FIRM</name>
<feature type="domain" description="N-acetyltransferase" evidence="1">
    <location>
        <begin position="157"/>
        <end position="302"/>
    </location>
</feature>
<protein>
    <submittedName>
        <fullName evidence="2">GNAT family N-acetyltransferase</fullName>
    </submittedName>
</protein>
<dbReference type="Proteomes" id="UP000779049">
    <property type="component" value="Unassembled WGS sequence"/>
</dbReference>
<keyword evidence="3" id="KW-1185">Reference proteome</keyword>
<reference evidence="2 3" key="1">
    <citation type="journal article" date="2020" name="New Microbes New Infect">
        <title>Sellimonas caecigallum sp. nov., description and genome sequence of a new member of the Sellimonas genus isolated from the cecum of feral chicken.</title>
        <authorList>
            <person name="Wongkuna S."/>
            <person name="Ghimire S."/>
            <person name="Antony L."/>
            <person name="Chankhamhaengdecha S."/>
            <person name="Janvilisri T."/>
            <person name="Scaria J."/>
        </authorList>
    </citation>
    <scope>NUCLEOTIDE SEQUENCE [LARGE SCALE GENOMIC DNA]</scope>
    <source>
        <strain evidence="2 3">SW451</strain>
    </source>
</reference>
<dbReference type="Pfam" id="PF13508">
    <property type="entry name" value="Acetyltransf_7"/>
    <property type="match status" value="1"/>
</dbReference>
<dbReference type="RefSeq" id="WP_087200321.1">
    <property type="nucleotide sequence ID" value="NZ_CP173660.1"/>
</dbReference>
<dbReference type="InterPro" id="IPR000182">
    <property type="entry name" value="GNAT_dom"/>
</dbReference>
<organism evidence="2 3">
    <name type="scientific">Sellimonas caecigallum</name>
    <dbReference type="NCBI Taxonomy" id="2592333"/>
    <lineage>
        <taxon>Bacteria</taxon>
        <taxon>Bacillati</taxon>
        <taxon>Bacillota</taxon>
        <taxon>Clostridia</taxon>
        <taxon>Lachnospirales</taxon>
        <taxon>Lachnospiraceae</taxon>
        <taxon>Sellimonas</taxon>
    </lineage>
</organism>